<protein>
    <submittedName>
        <fullName evidence="1">HAD-IA family hydrolase</fullName>
    </submittedName>
</protein>
<dbReference type="SUPFAM" id="SSF56784">
    <property type="entry name" value="HAD-like"/>
    <property type="match status" value="1"/>
</dbReference>
<accession>A0ABT6VXV2</accession>
<dbReference type="Proteomes" id="UP001156398">
    <property type="component" value="Unassembled WGS sequence"/>
</dbReference>
<dbReference type="NCBIfam" id="TIGR01549">
    <property type="entry name" value="HAD-SF-IA-v1"/>
    <property type="match status" value="1"/>
</dbReference>
<keyword evidence="2" id="KW-1185">Reference proteome</keyword>
<dbReference type="InterPro" id="IPR036412">
    <property type="entry name" value="HAD-like_sf"/>
</dbReference>
<keyword evidence="1" id="KW-0378">Hydrolase</keyword>
<dbReference type="Gene3D" id="3.40.50.1000">
    <property type="entry name" value="HAD superfamily/HAD-like"/>
    <property type="match status" value="1"/>
</dbReference>
<dbReference type="InterPro" id="IPR006439">
    <property type="entry name" value="HAD-SF_hydro_IA"/>
</dbReference>
<dbReference type="PANTHER" id="PTHR47829:SF1">
    <property type="entry name" value="HAD FAMILY PHOSPHATASE"/>
    <property type="match status" value="1"/>
</dbReference>
<sequence>MTHAPRPLAVWTDFGGVLTPPVDVTFREFSTRANVPLHALKEAMRLVGEAHGTDSMGVLDTPMLDEESWSREVEAALAGTFGVDADLSRFGERWFAGRPANADWKARLEGFRAAGAFIGLLSNLPPSWERHRRFMIDDSHFDDIVCSYAVGCRKPEPEIFRIAAARAGRAPHECVLVDDVEKNVVGAAAAGWHAVLFHDAAQAAGQVAALLESAAPVPARSA</sequence>
<name>A0ABT6VXV2_9ACTN</name>
<dbReference type="Pfam" id="PF00702">
    <property type="entry name" value="Hydrolase"/>
    <property type="match status" value="1"/>
</dbReference>
<proteinExistence type="predicted"/>
<dbReference type="NCBIfam" id="TIGR01509">
    <property type="entry name" value="HAD-SF-IA-v3"/>
    <property type="match status" value="1"/>
</dbReference>
<dbReference type="PANTHER" id="PTHR47829">
    <property type="entry name" value="HYDROLASE, PUTATIVE (AFU_ORTHOLOGUE AFUA_1G12880)-RELATED"/>
    <property type="match status" value="1"/>
</dbReference>
<evidence type="ECO:0000313" key="1">
    <source>
        <dbReference type="EMBL" id="MDI5963316.1"/>
    </source>
</evidence>
<reference evidence="1 2" key="1">
    <citation type="submission" date="2023-05" db="EMBL/GenBank/DDBJ databases">
        <title>Streptantibioticus silvisoli sp. nov., acidotolerant actinomycetes 1 from pine litter.</title>
        <authorList>
            <person name="Swiecimska M."/>
            <person name="Golinska P."/>
            <person name="Sangal V."/>
            <person name="Wachnowicz B."/>
            <person name="Goodfellow M."/>
        </authorList>
    </citation>
    <scope>NUCLEOTIDE SEQUENCE [LARGE SCALE GENOMIC DNA]</scope>
    <source>
        <strain evidence="1 2">SL54</strain>
    </source>
</reference>
<dbReference type="InterPro" id="IPR052898">
    <property type="entry name" value="ACAD10-like"/>
</dbReference>
<dbReference type="InterPro" id="IPR023214">
    <property type="entry name" value="HAD_sf"/>
</dbReference>
<dbReference type="EMBL" id="JAAGKO020000012">
    <property type="protein sequence ID" value="MDI5963316.1"/>
    <property type="molecule type" value="Genomic_DNA"/>
</dbReference>
<dbReference type="PRINTS" id="PR00413">
    <property type="entry name" value="HADHALOGNASE"/>
</dbReference>
<dbReference type="GO" id="GO:0016787">
    <property type="term" value="F:hydrolase activity"/>
    <property type="evidence" value="ECO:0007669"/>
    <property type="project" value="UniProtKB-KW"/>
</dbReference>
<organism evidence="1 2">
    <name type="scientific">Streptantibioticus silvisoli</name>
    <dbReference type="NCBI Taxonomy" id="2705255"/>
    <lineage>
        <taxon>Bacteria</taxon>
        <taxon>Bacillati</taxon>
        <taxon>Actinomycetota</taxon>
        <taxon>Actinomycetes</taxon>
        <taxon>Kitasatosporales</taxon>
        <taxon>Streptomycetaceae</taxon>
        <taxon>Streptantibioticus</taxon>
    </lineage>
</organism>
<dbReference type="RefSeq" id="WP_271324169.1">
    <property type="nucleotide sequence ID" value="NZ_JAAGKO020000012.1"/>
</dbReference>
<gene>
    <name evidence="1" type="ORF">POF43_011450</name>
</gene>
<comment type="caution">
    <text evidence="1">The sequence shown here is derived from an EMBL/GenBank/DDBJ whole genome shotgun (WGS) entry which is preliminary data.</text>
</comment>
<evidence type="ECO:0000313" key="2">
    <source>
        <dbReference type="Proteomes" id="UP001156398"/>
    </source>
</evidence>